<name>G7JDE3_MEDTR</name>
<dbReference type="PaxDb" id="3880-AES87271"/>
<accession>G7JDE3</accession>
<evidence type="ECO:0000313" key="3">
    <source>
        <dbReference type="Proteomes" id="UP000002051"/>
    </source>
</evidence>
<reference evidence="2" key="3">
    <citation type="submission" date="2015-04" db="UniProtKB">
        <authorList>
            <consortium name="EnsemblPlants"/>
        </authorList>
    </citation>
    <scope>IDENTIFICATION</scope>
    <source>
        <strain evidence="2">cv. Jemalong A17</strain>
    </source>
</reference>
<organism evidence="1 3">
    <name type="scientific">Medicago truncatula</name>
    <name type="common">Barrel medic</name>
    <name type="synonym">Medicago tribuloides</name>
    <dbReference type="NCBI Taxonomy" id="3880"/>
    <lineage>
        <taxon>Eukaryota</taxon>
        <taxon>Viridiplantae</taxon>
        <taxon>Streptophyta</taxon>
        <taxon>Embryophyta</taxon>
        <taxon>Tracheophyta</taxon>
        <taxon>Spermatophyta</taxon>
        <taxon>Magnoliopsida</taxon>
        <taxon>eudicotyledons</taxon>
        <taxon>Gunneridae</taxon>
        <taxon>Pentapetalae</taxon>
        <taxon>rosids</taxon>
        <taxon>fabids</taxon>
        <taxon>Fabales</taxon>
        <taxon>Fabaceae</taxon>
        <taxon>Papilionoideae</taxon>
        <taxon>50 kb inversion clade</taxon>
        <taxon>NPAAA clade</taxon>
        <taxon>Hologalegina</taxon>
        <taxon>IRL clade</taxon>
        <taxon>Trifolieae</taxon>
        <taxon>Medicago</taxon>
    </lineage>
</organism>
<gene>
    <name evidence="1" type="ordered locus">MTR_4g023580</name>
</gene>
<sequence>MRTVRTRYSPVPKARNVGSRWGYGTKFHMFQMSATYPVSFSKFCCICNLPTFNFYFFSTLMWSIWKNKNNKVWNVSSDTCQVICDRATTLLQSWRNAQEVKQQGCMRINPSHVATCTKPSPGRYKCNVDASFSETLDIVEWFSPIIDVDIGEAISLLKAMEWVRDLH</sequence>
<evidence type="ECO:0000313" key="1">
    <source>
        <dbReference type="EMBL" id="AES87271.1"/>
    </source>
</evidence>
<reference evidence="1 3" key="2">
    <citation type="journal article" date="2014" name="BMC Genomics">
        <title>An improved genome release (version Mt4.0) for the model legume Medicago truncatula.</title>
        <authorList>
            <person name="Tang H."/>
            <person name="Krishnakumar V."/>
            <person name="Bidwell S."/>
            <person name="Rosen B."/>
            <person name="Chan A."/>
            <person name="Zhou S."/>
            <person name="Gentzbittel L."/>
            <person name="Childs K.L."/>
            <person name="Yandell M."/>
            <person name="Gundlach H."/>
            <person name="Mayer K.F."/>
            <person name="Schwartz D.C."/>
            <person name="Town C.D."/>
        </authorList>
    </citation>
    <scope>GENOME REANNOTATION</scope>
    <source>
        <strain evidence="2 3">cv. Jemalong A17</strain>
    </source>
</reference>
<evidence type="ECO:0000313" key="2">
    <source>
        <dbReference type="EnsemblPlants" id="AES87271"/>
    </source>
</evidence>
<proteinExistence type="predicted"/>
<dbReference type="HOGENOM" id="CLU_1752450_0_0_1"/>
<keyword evidence="3" id="KW-1185">Reference proteome</keyword>
<protein>
    <submittedName>
        <fullName evidence="1 2">Uncharacterized protein</fullName>
    </submittedName>
</protein>
<dbReference type="Proteomes" id="UP000002051">
    <property type="component" value="Chromosome 4"/>
</dbReference>
<dbReference type="EnsemblPlants" id="AES87271">
    <property type="protein sequence ID" value="AES87271"/>
    <property type="gene ID" value="MTR_4g023580"/>
</dbReference>
<dbReference type="AlphaFoldDB" id="G7JDE3"/>
<reference evidence="1 3" key="1">
    <citation type="journal article" date="2011" name="Nature">
        <title>The Medicago genome provides insight into the evolution of rhizobial symbioses.</title>
        <authorList>
            <person name="Young N.D."/>
            <person name="Debelle F."/>
            <person name="Oldroyd G.E."/>
            <person name="Geurts R."/>
            <person name="Cannon S.B."/>
            <person name="Udvardi M.K."/>
            <person name="Benedito V.A."/>
            <person name="Mayer K.F."/>
            <person name="Gouzy J."/>
            <person name="Schoof H."/>
            <person name="Van de Peer Y."/>
            <person name="Proost S."/>
            <person name="Cook D.R."/>
            <person name="Meyers B.C."/>
            <person name="Spannagl M."/>
            <person name="Cheung F."/>
            <person name="De Mita S."/>
            <person name="Krishnakumar V."/>
            <person name="Gundlach H."/>
            <person name="Zhou S."/>
            <person name="Mudge J."/>
            <person name="Bharti A.K."/>
            <person name="Murray J.D."/>
            <person name="Naoumkina M.A."/>
            <person name="Rosen B."/>
            <person name="Silverstein K.A."/>
            <person name="Tang H."/>
            <person name="Rombauts S."/>
            <person name="Zhao P.X."/>
            <person name="Zhou P."/>
            <person name="Barbe V."/>
            <person name="Bardou P."/>
            <person name="Bechner M."/>
            <person name="Bellec A."/>
            <person name="Berger A."/>
            <person name="Berges H."/>
            <person name="Bidwell S."/>
            <person name="Bisseling T."/>
            <person name="Choisne N."/>
            <person name="Couloux A."/>
            <person name="Denny R."/>
            <person name="Deshpande S."/>
            <person name="Dai X."/>
            <person name="Doyle J.J."/>
            <person name="Dudez A.M."/>
            <person name="Farmer A.D."/>
            <person name="Fouteau S."/>
            <person name="Franken C."/>
            <person name="Gibelin C."/>
            <person name="Gish J."/>
            <person name="Goldstein S."/>
            <person name="Gonzalez A.J."/>
            <person name="Green P.J."/>
            <person name="Hallab A."/>
            <person name="Hartog M."/>
            <person name="Hua A."/>
            <person name="Humphray S.J."/>
            <person name="Jeong D.H."/>
            <person name="Jing Y."/>
            <person name="Jocker A."/>
            <person name="Kenton S.M."/>
            <person name="Kim D.J."/>
            <person name="Klee K."/>
            <person name="Lai H."/>
            <person name="Lang C."/>
            <person name="Lin S."/>
            <person name="Macmil S.L."/>
            <person name="Magdelenat G."/>
            <person name="Matthews L."/>
            <person name="McCorrison J."/>
            <person name="Monaghan E.L."/>
            <person name="Mun J.H."/>
            <person name="Najar F.Z."/>
            <person name="Nicholson C."/>
            <person name="Noirot C."/>
            <person name="O'Bleness M."/>
            <person name="Paule C.R."/>
            <person name="Poulain J."/>
            <person name="Prion F."/>
            <person name="Qin B."/>
            <person name="Qu C."/>
            <person name="Retzel E.F."/>
            <person name="Riddle C."/>
            <person name="Sallet E."/>
            <person name="Samain S."/>
            <person name="Samson N."/>
            <person name="Sanders I."/>
            <person name="Saurat O."/>
            <person name="Scarpelli C."/>
            <person name="Schiex T."/>
            <person name="Segurens B."/>
            <person name="Severin A.J."/>
            <person name="Sherrier D.J."/>
            <person name="Shi R."/>
            <person name="Sims S."/>
            <person name="Singer S.R."/>
            <person name="Sinharoy S."/>
            <person name="Sterck L."/>
            <person name="Viollet A."/>
            <person name="Wang B.B."/>
            <person name="Wang K."/>
            <person name="Wang M."/>
            <person name="Wang X."/>
            <person name="Warfsmann J."/>
            <person name="Weissenbach J."/>
            <person name="White D.D."/>
            <person name="White J.D."/>
            <person name="Wiley G.B."/>
            <person name="Wincker P."/>
            <person name="Xing Y."/>
            <person name="Yang L."/>
            <person name="Yao Z."/>
            <person name="Ying F."/>
            <person name="Zhai J."/>
            <person name="Zhou L."/>
            <person name="Zuber A."/>
            <person name="Denarie J."/>
            <person name="Dixon R.A."/>
            <person name="May G.D."/>
            <person name="Schwartz D.C."/>
            <person name="Rogers J."/>
            <person name="Quetier F."/>
            <person name="Town C.D."/>
            <person name="Roe B.A."/>
        </authorList>
    </citation>
    <scope>NUCLEOTIDE SEQUENCE [LARGE SCALE GENOMIC DNA]</scope>
    <source>
        <strain evidence="1">A17</strain>
        <strain evidence="2 3">cv. Jemalong A17</strain>
    </source>
</reference>
<dbReference type="EMBL" id="CM001220">
    <property type="protein sequence ID" value="AES87271.1"/>
    <property type="molecule type" value="Genomic_DNA"/>
</dbReference>